<reference evidence="1 2" key="2">
    <citation type="journal article" date="2022" name="Mol. Ecol. Resour.">
        <title>The genomes of chicory, endive, great burdock and yacon provide insights into Asteraceae paleo-polyploidization history and plant inulin production.</title>
        <authorList>
            <person name="Fan W."/>
            <person name="Wang S."/>
            <person name="Wang H."/>
            <person name="Wang A."/>
            <person name="Jiang F."/>
            <person name="Liu H."/>
            <person name="Zhao H."/>
            <person name="Xu D."/>
            <person name="Zhang Y."/>
        </authorList>
    </citation>
    <scope>NUCLEOTIDE SEQUENCE [LARGE SCALE GENOMIC DNA]</scope>
    <source>
        <strain evidence="2">cv. Niubang</strain>
    </source>
</reference>
<gene>
    <name evidence="1" type="ORF">L6452_27065</name>
</gene>
<keyword evidence="2" id="KW-1185">Reference proteome</keyword>
<protein>
    <submittedName>
        <fullName evidence="1">Uncharacterized protein</fullName>
    </submittedName>
</protein>
<dbReference type="Proteomes" id="UP001055879">
    <property type="component" value="Linkage Group LG09"/>
</dbReference>
<organism evidence="1 2">
    <name type="scientific">Arctium lappa</name>
    <name type="common">Greater burdock</name>
    <name type="synonym">Lappa major</name>
    <dbReference type="NCBI Taxonomy" id="4217"/>
    <lineage>
        <taxon>Eukaryota</taxon>
        <taxon>Viridiplantae</taxon>
        <taxon>Streptophyta</taxon>
        <taxon>Embryophyta</taxon>
        <taxon>Tracheophyta</taxon>
        <taxon>Spermatophyta</taxon>
        <taxon>Magnoliopsida</taxon>
        <taxon>eudicotyledons</taxon>
        <taxon>Gunneridae</taxon>
        <taxon>Pentapetalae</taxon>
        <taxon>asterids</taxon>
        <taxon>campanulids</taxon>
        <taxon>Asterales</taxon>
        <taxon>Asteraceae</taxon>
        <taxon>Carduoideae</taxon>
        <taxon>Cardueae</taxon>
        <taxon>Arctiinae</taxon>
        <taxon>Arctium</taxon>
    </lineage>
</organism>
<accession>A0ACB8ZVP8</accession>
<name>A0ACB8ZVP8_ARCLA</name>
<evidence type="ECO:0000313" key="1">
    <source>
        <dbReference type="EMBL" id="KAI3701750.1"/>
    </source>
</evidence>
<reference evidence="2" key="1">
    <citation type="journal article" date="2022" name="Mol. Ecol. Resour.">
        <title>The genomes of chicory, endive, great burdock and yacon provide insights into Asteraceae palaeo-polyploidization history and plant inulin production.</title>
        <authorList>
            <person name="Fan W."/>
            <person name="Wang S."/>
            <person name="Wang H."/>
            <person name="Wang A."/>
            <person name="Jiang F."/>
            <person name="Liu H."/>
            <person name="Zhao H."/>
            <person name="Xu D."/>
            <person name="Zhang Y."/>
        </authorList>
    </citation>
    <scope>NUCLEOTIDE SEQUENCE [LARGE SCALE GENOMIC DNA]</scope>
    <source>
        <strain evidence="2">cv. Niubang</strain>
    </source>
</reference>
<proteinExistence type="predicted"/>
<comment type="caution">
    <text evidence="1">The sequence shown here is derived from an EMBL/GenBank/DDBJ whole genome shotgun (WGS) entry which is preliminary data.</text>
</comment>
<sequence length="99" mass="11086">MQVSVGVNESTVIESKTSVLLVPTKEQVDALSKELRDRATIPVVSLMDVSKLITTFVILYLCQVIGVMDVNRSKDIVYKTTVKDSFCFDEVKDISKWIS</sequence>
<evidence type="ECO:0000313" key="2">
    <source>
        <dbReference type="Proteomes" id="UP001055879"/>
    </source>
</evidence>
<dbReference type="EMBL" id="CM042055">
    <property type="protein sequence ID" value="KAI3701750.1"/>
    <property type="molecule type" value="Genomic_DNA"/>
</dbReference>